<dbReference type="CDD" id="cd04301">
    <property type="entry name" value="NAT_SF"/>
    <property type="match status" value="1"/>
</dbReference>
<dbReference type="RefSeq" id="WP_138857941.1">
    <property type="nucleotide sequence ID" value="NZ_CP040709.1"/>
</dbReference>
<dbReference type="Gene3D" id="3.40.630.30">
    <property type="match status" value="1"/>
</dbReference>
<keyword evidence="3" id="KW-1185">Reference proteome</keyword>
<evidence type="ECO:0000313" key="3">
    <source>
        <dbReference type="Proteomes" id="UP000554837"/>
    </source>
</evidence>
<dbReference type="PROSITE" id="PS51186">
    <property type="entry name" value="GNAT"/>
    <property type="match status" value="1"/>
</dbReference>
<feature type="domain" description="N-acetyltransferase" evidence="1">
    <location>
        <begin position="3"/>
        <end position="189"/>
    </location>
</feature>
<dbReference type="Proteomes" id="UP000554837">
    <property type="component" value="Unassembled WGS sequence"/>
</dbReference>
<organism evidence="2 3">
    <name type="scientific">Inhella inkyongensis</name>
    <dbReference type="NCBI Taxonomy" id="392593"/>
    <lineage>
        <taxon>Bacteria</taxon>
        <taxon>Pseudomonadati</taxon>
        <taxon>Pseudomonadota</taxon>
        <taxon>Betaproteobacteria</taxon>
        <taxon>Burkholderiales</taxon>
        <taxon>Sphaerotilaceae</taxon>
        <taxon>Inhella</taxon>
    </lineage>
</organism>
<sequence>MKLDVRPAADCPWADLEALFGARGACGGCWCQVWRRPRAEFESGKKDNSGAGNRAELQRLWQAKAPLGLLAYAADEPIAWVAVAPREHYDYFRRSRVLKPDPAETGVWSITCLFVAKAWRRQGVSSQVLRAAADWARAQGAQIVEGYPTQPHTAKAAPVFLWTGTAAAFEAAGFSAKPGREGQRPVYRG</sequence>
<evidence type="ECO:0000259" key="1">
    <source>
        <dbReference type="PROSITE" id="PS51186"/>
    </source>
</evidence>
<keyword evidence="2" id="KW-0808">Transferase</keyword>
<gene>
    <name evidence="2" type="ORF">HNQ51_000263</name>
</gene>
<comment type="caution">
    <text evidence="2">The sequence shown here is derived from an EMBL/GenBank/DDBJ whole genome shotgun (WGS) entry which is preliminary data.</text>
</comment>
<dbReference type="InterPro" id="IPR016181">
    <property type="entry name" value="Acyl_CoA_acyltransferase"/>
</dbReference>
<dbReference type="Pfam" id="PF00583">
    <property type="entry name" value="Acetyltransf_1"/>
    <property type="match status" value="1"/>
</dbReference>
<accession>A0A840S317</accession>
<evidence type="ECO:0000313" key="2">
    <source>
        <dbReference type="EMBL" id="MBB5202970.1"/>
    </source>
</evidence>
<proteinExistence type="predicted"/>
<dbReference type="AlphaFoldDB" id="A0A840S317"/>
<protein>
    <submittedName>
        <fullName evidence="2">GNAT superfamily N-acetyltransferase</fullName>
    </submittedName>
</protein>
<name>A0A840S317_9BURK</name>
<dbReference type="GO" id="GO:0016747">
    <property type="term" value="F:acyltransferase activity, transferring groups other than amino-acyl groups"/>
    <property type="evidence" value="ECO:0007669"/>
    <property type="project" value="InterPro"/>
</dbReference>
<dbReference type="InterPro" id="IPR000182">
    <property type="entry name" value="GNAT_dom"/>
</dbReference>
<dbReference type="OrthoDB" id="8894819at2"/>
<reference evidence="2 3" key="1">
    <citation type="submission" date="2020-08" db="EMBL/GenBank/DDBJ databases">
        <title>Genomic Encyclopedia of Type Strains, Phase IV (KMG-IV): sequencing the most valuable type-strain genomes for metagenomic binning, comparative biology and taxonomic classification.</title>
        <authorList>
            <person name="Goeker M."/>
        </authorList>
    </citation>
    <scope>NUCLEOTIDE SEQUENCE [LARGE SCALE GENOMIC DNA]</scope>
    <source>
        <strain evidence="2 3">DSM 23958</strain>
    </source>
</reference>
<dbReference type="SUPFAM" id="SSF55729">
    <property type="entry name" value="Acyl-CoA N-acyltransferases (Nat)"/>
    <property type="match status" value="1"/>
</dbReference>
<dbReference type="EMBL" id="JACHHO010000001">
    <property type="protein sequence ID" value="MBB5202970.1"/>
    <property type="molecule type" value="Genomic_DNA"/>
</dbReference>